<dbReference type="Gene3D" id="1.10.1370.30">
    <property type="match status" value="1"/>
</dbReference>
<gene>
    <name evidence="1" type="ORF">DFR24_2035</name>
</gene>
<keyword evidence="2" id="KW-1185">Reference proteome</keyword>
<dbReference type="RefSeq" id="WP_133881121.1">
    <property type="nucleotide sequence ID" value="NZ_MWIN01000001.1"/>
</dbReference>
<dbReference type="EMBL" id="SOBT01000008">
    <property type="protein sequence ID" value="TDU32637.1"/>
    <property type="molecule type" value="Genomic_DNA"/>
</dbReference>
<dbReference type="AlphaFoldDB" id="A0A4R7PET8"/>
<evidence type="ECO:0000313" key="2">
    <source>
        <dbReference type="Proteomes" id="UP000295341"/>
    </source>
</evidence>
<accession>A0A4R7PET8</accession>
<organism evidence="1 2">
    <name type="scientific">Panacagrimonas perspica</name>
    <dbReference type="NCBI Taxonomy" id="381431"/>
    <lineage>
        <taxon>Bacteria</taxon>
        <taxon>Pseudomonadati</taxon>
        <taxon>Pseudomonadota</taxon>
        <taxon>Gammaproteobacteria</taxon>
        <taxon>Nevskiales</taxon>
        <taxon>Nevskiaceae</taxon>
        <taxon>Panacagrimonas</taxon>
    </lineage>
</organism>
<proteinExistence type="predicted"/>
<comment type="caution">
    <text evidence="1">The sequence shown here is derived from an EMBL/GenBank/DDBJ whole genome shotgun (WGS) entry which is preliminary data.</text>
</comment>
<reference evidence="1 2" key="1">
    <citation type="submission" date="2019-03" db="EMBL/GenBank/DDBJ databases">
        <title>Genomic Encyclopedia of Type Strains, Phase IV (KMG-IV): sequencing the most valuable type-strain genomes for metagenomic binning, comparative biology and taxonomic classification.</title>
        <authorList>
            <person name="Goeker M."/>
        </authorList>
    </citation>
    <scope>NUCLEOTIDE SEQUENCE [LARGE SCALE GENOMIC DNA]</scope>
    <source>
        <strain evidence="1 2">DSM 26377</strain>
    </source>
</reference>
<sequence length="77" mass="8309">MLSAYQQLETHYALIGKLAGANSLLFRDRNVVMRPGSAAGHADISGAMAEIITEKAVDPRVGEWLSKAETQRGTLQP</sequence>
<protein>
    <submittedName>
        <fullName evidence="1">Uncharacterized protein</fullName>
    </submittedName>
</protein>
<name>A0A4R7PET8_9GAMM</name>
<evidence type="ECO:0000313" key="1">
    <source>
        <dbReference type="EMBL" id="TDU32637.1"/>
    </source>
</evidence>
<dbReference type="Proteomes" id="UP000295341">
    <property type="component" value="Unassembled WGS sequence"/>
</dbReference>